<dbReference type="InterPro" id="IPR043502">
    <property type="entry name" value="DNA/RNA_pol_sf"/>
</dbReference>
<dbReference type="PaxDb" id="30732-ENSOMEP00000035766"/>
<dbReference type="InterPro" id="IPR036691">
    <property type="entry name" value="Endo/exonu/phosph_ase_sf"/>
</dbReference>
<dbReference type="STRING" id="30732.ENSOMEP00000035766"/>
<dbReference type="Pfam" id="PF00078">
    <property type="entry name" value="RVT_1"/>
    <property type="match status" value="1"/>
</dbReference>
<proteinExistence type="predicted"/>
<dbReference type="InterPro" id="IPR000477">
    <property type="entry name" value="RT_dom"/>
</dbReference>
<dbReference type="PROSITE" id="PS50878">
    <property type="entry name" value="RT_POL"/>
    <property type="match status" value="1"/>
</dbReference>
<name>A0A3B3E0S0_ORYME</name>
<organism evidence="2 3">
    <name type="scientific">Oryzias melastigma</name>
    <name type="common">Marine medaka</name>
    <dbReference type="NCBI Taxonomy" id="30732"/>
    <lineage>
        <taxon>Eukaryota</taxon>
        <taxon>Metazoa</taxon>
        <taxon>Chordata</taxon>
        <taxon>Craniata</taxon>
        <taxon>Vertebrata</taxon>
        <taxon>Euteleostomi</taxon>
        <taxon>Actinopterygii</taxon>
        <taxon>Neopterygii</taxon>
        <taxon>Teleostei</taxon>
        <taxon>Neoteleostei</taxon>
        <taxon>Acanthomorphata</taxon>
        <taxon>Ovalentaria</taxon>
        <taxon>Atherinomorphae</taxon>
        <taxon>Beloniformes</taxon>
        <taxon>Adrianichthyidae</taxon>
        <taxon>Oryziinae</taxon>
        <taxon>Oryzias</taxon>
    </lineage>
</organism>
<dbReference type="PANTHER" id="PTHR31635:SF196">
    <property type="entry name" value="REVERSE TRANSCRIPTASE DOMAIN-CONTAINING PROTEIN-RELATED"/>
    <property type="match status" value="1"/>
</dbReference>
<dbReference type="OMA" id="WLRMEAN"/>
<dbReference type="SUPFAM" id="SSF56672">
    <property type="entry name" value="DNA/RNA polymerases"/>
    <property type="match status" value="1"/>
</dbReference>
<dbReference type="PANTHER" id="PTHR31635">
    <property type="entry name" value="REVERSE TRANSCRIPTASE DOMAIN-CONTAINING PROTEIN-RELATED"/>
    <property type="match status" value="1"/>
</dbReference>
<keyword evidence="3" id="KW-1185">Reference proteome</keyword>
<accession>A0A3B3E0S0</accession>
<reference evidence="2" key="1">
    <citation type="submission" date="2025-08" db="UniProtKB">
        <authorList>
            <consortium name="Ensembl"/>
        </authorList>
    </citation>
    <scope>IDENTIFICATION</scope>
</reference>
<dbReference type="GeneTree" id="ENSGT00940000163630"/>
<dbReference type="SUPFAM" id="SSF56219">
    <property type="entry name" value="DNase I-like"/>
    <property type="match status" value="1"/>
</dbReference>
<reference evidence="2" key="2">
    <citation type="submission" date="2025-09" db="UniProtKB">
        <authorList>
            <consortium name="Ensembl"/>
        </authorList>
    </citation>
    <scope>IDENTIFICATION</scope>
</reference>
<dbReference type="Gene3D" id="3.60.10.10">
    <property type="entry name" value="Endonuclease/exonuclease/phosphatase"/>
    <property type="match status" value="1"/>
</dbReference>
<dbReference type="AlphaFoldDB" id="A0A3B3E0S0"/>
<sequence>MNIYGPNRDDPHFFKKVFDLLPDDNNSNIIIAGDLNCYLDPYLDRLSSRPPPEIASVQLLNNLLKSKNLVDIWRIQHPTDRDFSFYSNVHKSYSRIDYFFTSSNLISRIPNTKYHNILISDHSPVTVSLNLSLPKKDYSWRFDPTLLGDTRFTKNITTKLKNFIEINDNGEVSDSTLWETLKVVMRGEIISYTSSLKKERERRLTEIKSALSILERTYQISKSSDDYKEILKLKYEYNGIMSSQISNLLLKLGQKHFEFGDKPGRLLARQLKGTQASRMIHNIKSKTGTLLTNPADINLCFKEFYCDLYSCKHKVTQSNLDNFFDSLFLPKLSDTARDHLNSDFTLQELVTAIKSFPSGKAAGPDGFGSEFYKKFCDTLAPLCLRMIHHSIKENILPKTLYEANISLILKKGRDKTDPASFRPIALQNFDRKIITKILATRLNKHLTSIIQPDQTGFIPGRLSFSNVRRLLNTIYADHSGVDGAAILSLDAHKAFDQIEWPYMFESLRRFGLGESFISWVKLIYANPVCSVLTNGDRSAPFPLQRSVQQGCPLSPALFAIALEPLATKIRAHSCIRGLQVAGQETLISLYADDVIIYLRNAEESIPHLLNVISSFGGISGYNINWSKSEFMPLSTTYTPGFLESVQFKLVDDHLHYLGLVIPKNPKLIFKLNFAEFVLKLKQDIETWKILPLSMIGRINSIKMISLPRFLYLCQNLPIYLTSAFFKDLDSIVLSYVWNNKNARISRVHLQKPRIKGGLGLPVFRHYYWAANIRALMFWRQGALDSLTPAAPLWLRMEANSVNDSSLPAMLFSKFEKPEALKDLHFVLKQSVKILNQVRTFLALPETSIYTPICYNHSFSPPWLDKSYHDWRRKGLISIKDLYTNGDFSSFSQLQEQYNLPNSHFFRYLQVRHYIQSKIHNFGKLPVVHEIFDVLRSPPDSRHLISKIVHLFDDSMVAHTVKIRDAWREELGIELSDSMWDRCLSRVHSCSVNSRHQLILFKTVHRLHYSKAKLHSIYSSVSPFCDRCKVSEGTLSHTFWFCSSLTGYWSKIFDWFSKAYKTPLRPEAELAIFGCSQTIKNIPATMQRPLELGMIVAKRLILQEWKSPVAPSFQQWITDMLSIIQMEKLRYSRNCSLTTFPDTWGPFLSHLEAVKLD</sequence>
<dbReference type="Ensembl" id="ENSOMET00000030964.1">
    <property type="protein sequence ID" value="ENSOMEP00000035766.1"/>
    <property type="gene ID" value="ENSOMEG00000023189.1"/>
</dbReference>
<evidence type="ECO:0000313" key="2">
    <source>
        <dbReference type="Ensembl" id="ENSOMEP00000035766.1"/>
    </source>
</evidence>
<protein>
    <recommendedName>
        <fullName evidence="1">Reverse transcriptase domain-containing protein</fullName>
    </recommendedName>
</protein>
<evidence type="ECO:0000259" key="1">
    <source>
        <dbReference type="PROSITE" id="PS50878"/>
    </source>
</evidence>
<dbReference type="CDD" id="cd01650">
    <property type="entry name" value="RT_nLTR_like"/>
    <property type="match status" value="1"/>
</dbReference>
<feature type="domain" description="Reverse transcriptase" evidence="1">
    <location>
        <begin position="389"/>
        <end position="661"/>
    </location>
</feature>
<dbReference type="Proteomes" id="UP000261560">
    <property type="component" value="Unplaced"/>
</dbReference>
<evidence type="ECO:0000313" key="3">
    <source>
        <dbReference type="Proteomes" id="UP000261560"/>
    </source>
</evidence>